<dbReference type="EMBL" id="CP042997">
    <property type="protein sequence ID" value="QEH32834.1"/>
    <property type="molecule type" value="Genomic_DNA"/>
</dbReference>
<protein>
    <recommendedName>
        <fullName evidence="5">Glycosyltransferase RgtA/B/C/D-like domain-containing protein</fullName>
    </recommendedName>
</protein>
<dbReference type="KEGG" id="agv:OJF2_13180"/>
<feature type="transmembrane region" description="Helical" evidence="1">
    <location>
        <begin position="255"/>
        <end position="280"/>
    </location>
</feature>
<dbReference type="RefSeq" id="WP_148592305.1">
    <property type="nucleotide sequence ID" value="NZ_CP042997.1"/>
</dbReference>
<evidence type="ECO:0000256" key="2">
    <source>
        <dbReference type="SAM" id="SignalP"/>
    </source>
</evidence>
<evidence type="ECO:0008006" key="5">
    <source>
        <dbReference type="Google" id="ProtNLM"/>
    </source>
</evidence>
<feature type="signal peptide" evidence="2">
    <location>
        <begin position="1"/>
        <end position="27"/>
    </location>
</feature>
<dbReference type="OrthoDB" id="9786218at2"/>
<keyword evidence="1" id="KW-0472">Membrane</keyword>
<proteinExistence type="predicted"/>
<feature type="transmembrane region" description="Helical" evidence="1">
    <location>
        <begin position="172"/>
        <end position="193"/>
    </location>
</feature>
<keyword evidence="1" id="KW-1133">Transmembrane helix</keyword>
<keyword evidence="4" id="KW-1185">Reference proteome</keyword>
<evidence type="ECO:0000313" key="3">
    <source>
        <dbReference type="EMBL" id="QEH32834.1"/>
    </source>
</evidence>
<keyword evidence="2" id="KW-0732">Signal</keyword>
<dbReference type="AlphaFoldDB" id="A0A5B9VXM0"/>
<accession>A0A5B9VXM0</accession>
<keyword evidence="1" id="KW-0812">Transmembrane</keyword>
<organism evidence="3 4">
    <name type="scientific">Aquisphaera giovannonii</name>
    <dbReference type="NCBI Taxonomy" id="406548"/>
    <lineage>
        <taxon>Bacteria</taxon>
        <taxon>Pseudomonadati</taxon>
        <taxon>Planctomycetota</taxon>
        <taxon>Planctomycetia</taxon>
        <taxon>Isosphaerales</taxon>
        <taxon>Isosphaeraceae</taxon>
        <taxon>Aquisphaera</taxon>
    </lineage>
</organism>
<gene>
    <name evidence="3" type="ORF">OJF2_13180</name>
</gene>
<evidence type="ECO:0000256" key="1">
    <source>
        <dbReference type="SAM" id="Phobius"/>
    </source>
</evidence>
<feature type="transmembrane region" description="Helical" evidence="1">
    <location>
        <begin position="89"/>
        <end position="108"/>
    </location>
</feature>
<evidence type="ECO:0000313" key="4">
    <source>
        <dbReference type="Proteomes" id="UP000324233"/>
    </source>
</evidence>
<sequence precursor="true">MNRSGSRRWHAAAASALLAAWCAFWFADTVADPDLWGHVRFGQDLLRTGSILQQDIYSYRSEGQPWVNHEWLAEAAFASAYDHLGARGLIVGKLAIALAIVAACDVHLRRKGLGAFPRAALLIAASIPFRMGLGTVRPQAFTYLGYLALLLILEGEGGRPTSWRGWLLPPLLAAWANLHGGVLAGVAAVTLWIGVRLVRVVRQQPTRAARLRAAWPLAALALACGVAPALNPWGFGLVRFLLRTATVPRPEITEWSPLVLTSLPGVIVLGLLATVLVSVAESRRRPLPESLLVLAVSAVLPMVSNRHYPLFALAMIVLGGGSIAKMWDRATSSLSPGRGGGGPVAAAGLAAALILAALVPGRLRCVRLDPYFFSFPARAVEYLRLGGADGNMAVPFDWGEYVLWQLGPKVKVSMDGRRETLYSDEAYRQSRDFERGTGAWDALLRTGPPTDIVLTPLGSPTMNLLARTDGWTALYRDRCCVVFVRKGYPGLDRLTKTPVPGLPDDGDGLCFPGPADQ</sequence>
<feature type="transmembrane region" description="Helical" evidence="1">
    <location>
        <begin position="310"/>
        <end position="327"/>
    </location>
</feature>
<reference evidence="3 4" key="1">
    <citation type="submission" date="2019-08" db="EMBL/GenBank/DDBJ databases">
        <title>Deep-cultivation of Planctomycetes and their phenomic and genomic characterization uncovers novel biology.</title>
        <authorList>
            <person name="Wiegand S."/>
            <person name="Jogler M."/>
            <person name="Boedeker C."/>
            <person name="Pinto D."/>
            <person name="Vollmers J."/>
            <person name="Rivas-Marin E."/>
            <person name="Kohn T."/>
            <person name="Peeters S.H."/>
            <person name="Heuer A."/>
            <person name="Rast P."/>
            <person name="Oberbeckmann S."/>
            <person name="Bunk B."/>
            <person name="Jeske O."/>
            <person name="Meyerdierks A."/>
            <person name="Storesund J.E."/>
            <person name="Kallscheuer N."/>
            <person name="Luecker S."/>
            <person name="Lage O.M."/>
            <person name="Pohl T."/>
            <person name="Merkel B.J."/>
            <person name="Hornburger P."/>
            <person name="Mueller R.-W."/>
            <person name="Bruemmer F."/>
            <person name="Labrenz M."/>
            <person name="Spormann A.M."/>
            <person name="Op den Camp H."/>
            <person name="Overmann J."/>
            <person name="Amann R."/>
            <person name="Jetten M.S.M."/>
            <person name="Mascher T."/>
            <person name="Medema M.H."/>
            <person name="Devos D.P."/>
            <person name="Kaster A.-K."/>
            <person name="Ovreas L."/>
            <person name="Rohde M."/>
            <person name="Galperin M.Y."/>
            <person name="Jogler C."/>
        </authorList>
    </citation>
    <scope>NUCLEOTIDE SEQUENCE [LARGE SCALE GENOMIC DNA]</scope>
    <source>
        <strain evidence="3 4">OJF2</strain>
    </source>
</reference>
<dbReference type="Proteomes" id="UP000324233">
    <property type="component" value="Chromosome"/>
</dbReference>
<feature type="transmembrane region" description="Helical" evidence="1">
    <location>
        <begin position="214"/>
        <end position="235"/>
    </location>
</feature>
<feature type="transmembrane region" description="Helical" evidence="1">
    <location>
        <begin position="129"/>
        <end position="152"/>
    </location>
</feature>
<feature type="chain" id="PRO_5022658628" description="Glycosyltransferase RgtA/B/C/D-like domain-containing protein" evidence="2">
    <location>
        <begin position="28"/>
        <end position="517"/>
    </location>
</feature>
<feature type="transmembrane region" description="Helical" evidence="1">
    <location>
        <begin position="339"/>
        <end position="359"/>
    </location>
</feature>
<name>A0A5B9VXM0_9BACT</name>